<proteinExistence type="predicted"/>
<dbReference type="Proteomes" id="UP000322327">
    <property type="component" value="Unassembled WGS sequence"/>
</dbReference>
<evidence type="ECO:0000313" key="8">
    <source>
        <dbReference type="Proteomes" id="UP000324336"/>
    </source>
</evidence>
<comment type="caution">
    <text evidence="5">The sequence shown here is derived from an EMBL/GenBank/DDBJ whole genome shotgun (WGS) entry which is preliminary data.</text>
</comment>
<evidence type="ECO:0000313" key="9">
    <source>
        <dbReference type="Proteomes" id="UP000325002"/>
    </source>
</evidence>
<evidence type="ECO:0000313" key="4">
    <source>
        <dbReference type="EMBL" id="TXJ41133.1"/>
    </source>
</evidence>
<keyword evidence="7" id="KW-1185">Reference proteome</keyword>
<dbReference type="Proteomes" id="UP000325002">
    <property type="component" value="Unassembled WGS sequence"/>
</dbReference>
<organism evidence="5 6">
    <name type="scientific">Brachyspira aalborgi</name>
    <dbReference type="NCBI Taxonomy" id="29522"/>
    <lineage>
        <taxon>Bacteria</taxon>
        <taxon>Pseudomonadati</taxon>
        <taxon>Spirochaetota</taxon>
        <taxon>Spirochaetia</taxon>
        <taxon>Brachyspirales</taxon>
        <taxon>Brachyspiraceae</taxon>
        <taxon>Brachyspira</taxon>
    </lineage>
</organism>
<reference evidence="6 7" key="1">
    <citation type="journal article" date="1992" name="Lakartidningen">
        <title>[Penicillin V and not amoxicillin is the first choice preparation in acute otitis].</title>
        <authorList>
            <person name="Kamme C."/>
            <person name="Lundgren K."/>
            <person name="Prellner K."/>
        </authorList>
    </citation>
    <scope>NUCLEOTIDE SEQUENCE [LARGE SCALE GENOMIC DNA]</scope>
    <source>
        <strain evidence="5 6">PC3053II</strain>
        <strain evidence="4 9">PC3997IV</strain>
        <strain evidence="2 8">PC4597II</strain>
        <strain evidence="3 7">PC5099IV</strain>
    </source>
</reference>
<reference evidence="5" key="2">
    <citation type="submission" date="2019-01" db="EMBL/GenBank/DDBJ databases">
        <authorList>
            <person name="Thorell K."/>
        </authorList>
    </citation>
    <scope>NUCLEOTIDE SEQUENCE</scope>
    <source>
        <strain evidence="5">PC3053II</strain>
        <strain evidence="4">PC3997IV</strain>
        <strain evidence="2">PC4597II</strain>
        <strain evidence="3">PC5099IV</strain>
    </source>
</reference>
<evidence type="ECO:0000313" key="2">
    <source>
        <dbReference type="EMBL" id="TXJ28581.1"/>
    </source>
</evidence>
<dbReference type="EMBL" id="SAYI01000005">
    <property type="protein sequence ID" value="TXJ58088.1"/>
    <property type="molecule type" value="Genomic_DNA"/>
</dbReference>
<evidence type="ECO:0000313" key="7">
    <source>
        <dbReference type="Proteomes" id="UP000322659"/>
    </source>
</evidence>
<dbReference type="Proteomes" id="UP000324336">
    <property type="component" value="Unassembled WGS sequence"/>
</dbReference>
<feature type="compositionally biased region" description="Polar residues" evidence="1">
    <location>
        <begin position="1"/>
        <end position="18"/>
    </location>
</feature>
<dbReference type="EMBL" id="SAXZ01000001">
    <property type="protein sequence ID" value="TXJ34495.1"/>
    <property type="molecule type" value="Genomic_DNA"/>
</dbReference>
<evidence type="ECO:0000313" key="5">
    <source>
        <dbReference type="EMBL" id="TXJ58088.1"/>
    </source>
</evidence>
<dbReference type="AlphaFoldDB" id="A0A5C8E9P3"/>
<evidence type="ECO:0000313" key="6">
    <source>
        <dbReference type="Proteomes" id="UP000322327"/>
    </source>
</evidence>
<evidence type="ECO:0000313" key="3">
    <source>
        <dbReference type="EMBL" id="TXJ34495.1"/>
    </source>
</evidence>
<dbReference type="EMBL" id="SAYD01000005">
    <property type="protein sequence ID" value="TXJ41133.1"/>
    <property type="molecule type" value="Genomic_DNA"/>
</dbReference>
<evidence type="ECO:0000256" key="1">
    <source>
        <dbReference type="SAM" id="MobiDB-lite"/>
    </source>
</evidence>
<dbReference type="Proteomes" id="UP000322659">
    <property type="component" value="Unassembled WGS sequence"/>
</dbReference>
<dbReference type="RefSeq" id="WP_021959465.1">
    <property type="nucleotide sequence ID" value="NZ_SAXV01000008.1"/>
</dbReference>
<dbReference type="EMBL" id="SAYA01000001">
    <property type="protein sequence ID" value="TXJ28581.1"/>
    <property type="molecule type" value="Genomic_DNA"/>
</dbReference>
<protein>
    <submittedName>
        <fullName evidence="5">Uncharacterized protein</fullName>
    </submittedName>
</protein>
<sequence>MALSISCKSNEEPTVTRTHSNHPPAGNYKDLVDKGTATVTIKDGGCNITGKATYTSISGSTTSKEEKQYDITIIKWYSGDGSTDSGSYVLGNQGEATINSPATASYFYVEYNSGGTYIQFVDQEKTYNADFMTKQP</sequence>
<name>A0A5C8E9P3_9SPIR</name>
<gene>
    <name evidence="3" type="ORF">EPJ71_01145</name>
    <name evidence="2" type="ORF">EPJ73_01115</name>
    <name evidence="5" type="ORF">EPJ76_01110</name>
    <name evidence="4" type="ORF">EPJ81_01330</name>
</gene>
<accession>A0A5C8E9P3</accession>
<feature type="region of interest" description="Disordered" evidence="1">
    <location>
        <begin position="1"/>
        <end position="29"/>
    </location>
</feature>